<keyword evidence="2" id="KW-1133">Transmembrane helix</keyword>
<dbReference type="EMBL" id="LSDN01000015">
    <property type="protein sequence ID" value="KXB80490.1"/>
    <property type="molecule type" value="Genomic_DNA"/>
</dbReference>
<keyword evidence="2" id="KW-0812">Transmembrane</keyword>
<reference evidence="4 6" key="2">
    <citation type="submission" date="2017-09" db="EMBL/GenBank/DDBJ databases">
        <title>Bacterial strain isolated from the female urinary microbiota.</title>
        <authorList>
            <person name="Thomas-White K."/>
            <person name="Kumar N."/>
            <person name="Forster S."/>
            <person name="Putonti C."/>
            <person name="Lawley T."/>
            <person name="Wolfe A.J."/>
        </authorList>
    </citation>
    <scope>NUCLEOTIDE SEQUENCE [LARGE SCALE GENOMIC DNA]</scope>
    <source>
        <strain evidence="4 6">UMB0744</strain>
    </source>
</reference>
<keyword evidence="6" id="KW-1185">Reference proteome</keyword>
<evidence type="ECO:0000313" key="4">
    <source>
        <dbReference type="EMBL" id="PMB90636.1"/>
    </source>
</evidence>
<sequence>MEGLKMDDADAAAGVATIIGIGIIIPMLITLALEILFIWLVYRDTKKYSDAAWERSGQNKVLWLVLTFFLGVIGLAIYFLAVAPKVREADIAIKSGQAPGYGQVGLNGQYGQYGQYGQNGQFAQGIPPVQVPPSGDFGQVNQGEQFPPSQPQG</sequence>
<evidence type="ECO:0000313" key="5">
    <source>
        <dbReference type="Proteomes" id="UP000070572"/>
    </source>
</evidence>
<protein>
    <recommendedName>
        <fullName evidence="7">Cardiolipin synthase N-terminal domain-containing protein</fullName>
    </recommendedName>
</protein>
<evidence type="ECO:0000313" key="6">
    <source>
        <dbReference type="Proteomes" id="UP000243201"/>
    </source>
</evidence>
<dbReference type="EMBL" id="PNGC01000001">
    <property type="protein sequence ID" value="PMB90636.1"/>
    <property type="molecule type" value="Genomic_DNA"/>
</dbReference>
<proteinExistence type="predicted"/>
<feature type="region of interest" description="Disordered" evidence="1">
    <location>
        <begin position="119"/>
        <end position="153"/>
    </location>
</feature>
<dbReference type="Proteomes" id="UP000243201">
    <property type="component" value="Unassembled WGS sequence"/>
</dbReference>
<gene>
    <name evidence="4" type="ORF">CJ240_02590</name>
    <name evidence="3" type="ORF">HMPREF1862_01172</name>
</gene>
<organism evidence="3 5">
    <name type="scientific">Varibaculum cambriense</name>
    <dbReference type="NCBI Taxonomy" id="184870"/>
    <lineage>
        <taxon>Bacteria</taxon>
        <taxon>Bacillati</taxon>
        <taxon>Actinomycetota</taxon>
        <taxon>Actinomycetes</taxon>
        <taxon>Actinomycetales</taxon>
        <taxon>Actinomycetaceae</taxon>
        <taxon>Varibaculum</taxon>
    </lineage>
</organism>
<keyword evidence="2" id="KW-0472">Membrane</keyword>
<name>A0AB34WYW4_9ACTO</name>
<feature type="transmembrane region" description="Helical" evidence="2">
    <location>
        <begin position="12"/>
        <end position="40"/>
    </location>
</feature>
<feature type="transmembrane region" description="Helical" evidence="2">
    <location>
        <begin position="61"/>
        <end position="81"/>
    </location>
</feature>
<evidence type="ECO:0000256" key="2">
    <source>
        <dbReference type="SAM" id="Phobius"/>
    </source>
</evidence>
<evidence type="ECO:0000313" key="3">
    <source>
        <dbReference type="EMBL" id="KXB80490.1"/>
    </source>
</evidence>
<evidence type="ECO:0008006" key="7">
    <source>
        <dbReference type="Google" id="ProtNLM"/>
    </source>
</evidence>
<dbReference type="Proteomes" id="UP000070572">
    <property type="component" value="Unassembled WGS sequence"/>
</dbReference>
<accession>A0AB34WYW4</accession>
<evidence type="ECO:0000256" key="1">
    <source>
        <dbReference type="SAM" id="MobiDB-lite"/>
    </source>
</evidence>
<reference evidence="3 5" key="1">
    <citation type="submission" date="2016-01" db="EMBL/GenBank/DDBJ databases">
        <authorList>
            <person name="Mitreva M."/>
            <person name="Pepin K.H."/>
            <person name="Mihindukulasuriya K.A."/>
            <person name="Fulton R."/>
            <person name="Fronick C."/>
            <person name="O'Laughlin M."/>
            <person name="Miner T."/>
            <person name="Herter B."/>
            <person name="Rosa B.A."/>
            <person name="Cordes M."/>
            <person name="Tomlinson C."/>
            <person name="Wollam A."/>
            <person name="Palsikar V.B."/>
            <person name="Mardis E.R."/>
            <person name="Wilson R.K."/>
        </authorList>
    </citation>
    <scope>NUCLEOTIDE SEQUENCE [LARGE SCALE GENOMIC DNA]</scope>
    <source>
        <strain evidence="3 5">DNF00696</strain>
    </source>
</reference>
<dbReference type="AlphaFoldDB" id="A0AB34WYW4"/>
<comment type="caution">
    <text evidence="3">The sequence shown here is derived from an EMBL/GenBank/DDBJ whole genome shotgun (WGS) entry which is preliminary data.</text>
</comment>